<evidence type="ECO:0000313" key="3">
    <source>
        <dbReference type="Proteomes" id="UP000838821"/>
    </source>
</evidence>
<dbReference type="SUPFAM" id="SSF55383">
    <property type="entry name" value="Copper amine oxidase, domain N"/>
    <property type="match status" value="1"/>
</dbReference>
<dbReference type="Pfam" id="PF07833">
    <property type="entry name" value="Cu_amine_oxidN1"/>
    <property type="match status" value="1"/>
</dbReference>
<organism evidence="2 3">
    <name type="scientific">Paenibacillus allorhizoplanae</name>
    <dbReference type="NCBI Taxonomy" id="2905648"/>
    <lineage>
        <taxon>Bacteria</taxon>
        <taxon>Bacillati</taxon>
        <taxon>Bacillota</taxon>
        <taxon>Bacilli</taxon>
        <taxon>Bacillales</taxon>
        <taxon>Paenibacillaceae</taxon>
        <taxon>Paenibacillus</taxon>
    </lineage>
</organism>
<keyword evidence="3" id="KW-1185">Reference proteome</keyword>
<comment type="caution">
    <text evidence="2">The sequence shown here is derived from an EMBL/GenBank/DDBJ whole genome shotgun (WGS) entry which is preliminary data.</text>
</comment>
<reference evidence="2" key="1">
    <citation type="submission" date="2022-01" db="EMBL/GenBank/DDBJ databases">
        <authorList>
            <person name="Criscuolo A."/>
        </authorList>
    </citation>
    <scope>NUCLEOTIDE SEQUENCE</scope>
    <source>
        <strain evidence="2">CIP111891</strain>
    </source>
</reference>
<proteinExistence type="predicted"/>
<evidence type="ECO:0000313" key="2">
    <source>
        <dbReference type="EMBL" id="CAH1224025.1"/>
    </source>
</evidence>
<dbReference type="Gene3D" id="3.30.457.10">
    <property type="entry name" value="Copper amine oxidase-like, N-terminal domain"/>
    <property type="match status" value="1"/>
</dbReference>
<dbReference type="InterPro" id="IPR036582">
    <property type="entry name" value="Mao_N_sf"/>
</dbReference>
<feature type="domain" description="Copper amine oxidase-like N-terminal" evidence="1">
    <location>
        <begin position="44"/>
        <end position="154"/>
    </location>
</feature>
<evidence type="ECO:0000259" key="1">
    <source>
        <dbReference type="Pfam" id="PF07833"/>
    </source>
</evidence>
<dbReference type="Proteomes" id="UP000838821">
    <property type="component" value="Unassembled WGS sequence"/>
</dbReference>
<sequence length="428" mass="48457">MNIAWFNPFVPMRKTIVCLILIQILTSVPLFFPVYSLNTELGVQVNGEKIVFTDVQPYIDEQTSSTMVPVREIAEKLGAKVEWNPSLEQVTFRSKHATALLTIGQKIISVDGKQVEVDAPAVLKNDRTMVPLRAVSESLGADVDWVGERNLVLITSADKAQRSTWIWDSKLIETDGDSILAFAAKQKLTAIYLRYEKTYPAQDVYRNFIRRANEQGIKVEALAGQSDWIYEDKHIYIKQWIAAVTQYNASVGAIERFQGFHFDIEPYTLGLWKTNQTWVLERWMATIRFIESEVTNTDRSMTMAFDIPFWINTLTVPGSSYSFSAWLLEKADSVVIMAYRNKALGSNGIIAVAKSIILEAATLKKQAVIAVDTLSSKEADYTTFYKSNSSLMESELKQVKESLSPYPSYIGIAIHDYVRWIDLLNANR</sequence>
<accession>A0ABM9CUC0</accession>
<protein>
    <recommendedName>
        <fullName evidence="1">Copper amine oxidase-like N-terminal domain-containing protein</fullName>
    </recommendedName>
</protein>
<gene>
    <name evidence="2" type="ORF">PAECIP111891_05605</name>
</gene>
<dbReference type="InterPro" id="IPR012854">
    <property type="entry name" value="Cu_amine_oxidase-like_N"/>
</dbReference>
<name>A0ABM9CUC0_9BACL</name>
<dbReference type="EMBL" id="CAKMMW010000023">
    <property type="protein sequence ID" value="CAH1224025.1"/>
    <property type="molecule type" value="Genomic_DNA"/>
</dbReference>